<evidence type="ECO:0000256" key="3">
    <source>
        <dbReference type="SAM" id="MobiDB-lite"/>
    </source>
</evidence>
<gene>
    <name evidence="5" type="ORF">CEUTPL_LOCUS5366</name>
</gene>
<feature type="compositionally biased region" description="Polar residues" evidence="3">
    <location>
        <begin position="290"/>
        <end position="307"/>
    </location>
</feature>
<evidence type="ECO:0000313" key="5">
    <source>
        <dbReference type="EMBL" id="CAG9764734.1"/>
    </source>
</evidence>
<dbReference type="InterPro" id="IPR048270">
    <property type="entry name" value="PNMA_C"/>
</dbReference>
<proteinExistence type="predicted"/>
<evidence type="ECO:0000256" key="2">
    <source>
        <dbReference type="SAM" id="Coils"/>
    </source>
</evidence>
<dbReference type="PANTHER" id="PTHR33223">
    <property type="entry name" value="CCHC-TYPE DOMAIN-CONTAINING PROTEIN"/>
    <property type="match status" value="1"/>
</dbReference>
<feature type="domain" description="CCHC-type" evidence="4">
    <location>
        <begin position="339"/>
        <end position="352"/>
    </location>
</feature>
<dbReference type="InterPro" id="IPR036875">
    <property type="entry name" value="Znf_CCHC_sf"/>
</dbReference>
<dbReference type="EMBL" id="OU892278">
    <property type="protein sequence ID" value="CAG9764734.1"/>
    <property type="molecule type" value="Genomic_DNA"/>
</dbReference>
<dbReference type="AlphaFoldDB" id="A0A9N9MKE6"/>
<evidence type="ECO:0000313" key="6">
    <source>
        <dbReference type="Proteomes" id="UP001152799"/>
    </source>
</evidence>
<keyword evidence="2" id="KW-0175">Coiled coil</keyword>
<dbReference type="GO" id="GO:0003676">
    <property type="term" value="F:nucleic acid binding"/>
    <property type="evidence" value="ECO:0007669"/>
    <property type="project" value="InterPro"/>
</dbReference>
<feature type="region of interest" description="Disordered" evidence="3">
    <location>
        <begin position="278"/>
        <end position="307"/>
    </location>
</feature>
<dbReference type="InterPro" id="IPR001878">
    <property type="entry name" value="Znf_CCHC"/>
</dbReference>
<keyword evidence="1" id="KW-0862">Zinc</keyword>
<protein>
    <recommendedName>
        <fullName evidence="4">CCHC-type domain-containing protein</fullName>
    </recommendedName>
</protein>
<dbReference type="Proteomes" id="UP001152799">
    <property type="component" value="Chromosome 2"/>
</dbReference>
<dbReference type="SMART" id="SM00343">
    <property type="entry name" value="ZnF_C2HC"/>
    <property type="match status" value="2"/>
</dbReference>
<dbReference type="Gene3D" id="4.10.60.10">
    <property type="entry name" value="Zinc finger, CCHC-type"/>
    <property type="match status" value="1"/>
</dbReference>
<keyword evidence="1" id="KW-0863">Zinc-finger</keyword>
<keyword evidence="1" id="KW-0479">Metal-binding</keyword>
<dbReference type="OrthoDB" id="6772557at2759"/>
<feature type="domain" description="CCHC-type" evidence="4">
    <location>
        <begin position="364"/>
        <end position="379"/>
    </location>
</feature>
<dbReference type="GO" id="GO:0008270">
    <property type="term" value="F:zinc ion binding"/>
    <property type="evidence" value="ECO:0007669"/>
    <property type="project" value="UniProtKB-KW"/>
</dbReference>
<dbReference type="SUPFAM" id="SSF57756">
    <property type="entry name" value="Retrovirus zinc finger-like domains"/>
    <property type="match status" value="1"/>
</dbReference>
<evidence type="ECO:0000259" key="4">
    <source>
        <dbReference type="PROSITE" id="PS50158"/>
    </source>
</evidence>
<accession>A0A9N9MKE6</accession>
<feature type="coiled-coil region" evidence="2">
    <location>
        <begin position="12"/>
        <end position="39"/>
    </location>
</feature>
<dbReference type="PROSITE" id="PS50158">
    <property type="entry name" value="ZF_CCHC"/>
    <property type="match status" value="2"/>
</dbReference>
<evidence type="ECO:0000256" key="1">
    <source>
        <dbReference type="PROSITE-ProRule" id="PRU00047"/>
    </source>
</evidence>
<organism evidence="5 6">
    <name type="scientific">Ceutorhynchus assimilis</name>
    <name type="common">cabbage seed weevil</name>
    <dbReference type="NCBI Taxonomy" id="467358"/>
    <lineage>
        <taxon>Eukaryota</taxon>
        <taxon>Metazoa</taxon>
        <taxon>Ecdysozoa</taxon>
        <taxon>Arthropoda</taxon>
        <taxon>Hexapoda</taxon>
        <taxon>Insecta</taxon>
        <taxon>Pterygota</taxon>
        <taxon>Neoptera</taxon>
        <taxon>Endopterygota</taxon>
        <taxon>Coleoptera</taxon>
        <taxon>Polyphaga</taxon>
        <taxon>Cucujiformia</taxon>
        <taxon>Curculionidae</taxon>
        <taxon>Ceutorhynchinae</taxon>
        <taxon>Ceutorhynchus</taxon>
    </lineage>
</organism>
<dbReference type="PANTHER" id="PTHR33223:SF6">
    <property type="entry name" value="CCHC-TYPE DOMAIN-CONTAINING PROTEIN"/>
    <property type="match status" value="1"/>
</dbReference>
<dbReference type="Pfam" id="PF14893">
    <property type="entry name" value="PNMA"/>
    <property type="match status" value="1"/>
</dbReference>
<dbReference type="Pfam" id="PF00098">
    <property type="entry name" value="zf-CCHC"/>
    <property type="match status" value="1"/>
</dbReference>
<keyword evidence="6" id="KW-1185">Reference proteome</keyword>
<reference evidence="5" key="1">
    <citation type="submission" date="2022-01" db="EMBL/GenBank/DDBJ databases">
        <authorList>
            <person name="King R."/>
        </authorList>
    </citation>
    <scope>NUCLEOTIDE SEQUENCE</scope>
</reference>
<sequence length="392" mass="45212">MPNEHENCNSPKENSESITEALRDQLENMRLQLEEQTKLNILHSIQQFKDSDGKSHEASAGHINLNDLQAIREILRKDEDILESIDPYVGANDYEAFIEAIENAATIKGWTEEETFRTMVKKLKGKAKEEFYALRKSERPENVYEISTWLRRLFGGKTEQIQAKRKLLTSVRLPDESLGAFVQRLRRVSTEAFPDEGTSQSQRIYREKVLVEQFIQGIDLRLANKIIEKGDFYTVEEVLAVAEKYENSISKQLPGNLYEDRYAAAIRVINEEATKGAVPKDCSERKQETRTPYNSYNKQQTQNGNNFRSRNFYPQRNNNFNQKPNRYQNPQGNQRNAGCYKCGDSNHLAVGCLKDKFPSRENVRKCYNCGKPGHLRAQCYLNYQGASDQSNK</sequence>
<name>A0A9N9MKE6_9CUCU</name>